<dbReference type="InterPro" id="IPR029045">
    <property type="entry name" value="ClpP/crotonase-like_dom_sf"/>
</dbReference>
<evidence type="ECO:0000256" key="1">
    <source>
        <dbReference type="ARBA" id="ARBA00022670"/>
    </source>
</evidence>
<dbReference type="SUPFAM" id="SSF52096">
    <property type="entry name" value="ClpP/crotonase"/>
    <property type="match status" value="1"/>
</dbReference>
<dbReference type="Gene3D" id="3.90.226.10">
    <property type="entry name" value="2-enoyl-CoA Hydratase, Chain A, domain 1"/>
    <property type="match status" value="1"/>
</dbReference>
<dbReference type="Proteomes" id="UP000178419">
    <property type="component" value="Unassembled WGS sequence"/>
</dbReference>
<evidence type="ECO:0000256" key="3">
    <source>
        <dbReference type="ARBA" id="ARBA00022825"/>
    </source>
</evidence>
<proteinExistence type="predicted"/>
<gene>
    <name evidence="5" type="ORF">A2714_00340</name>
</gene>
<dbReference type="GO" id="GO:0008236">
    <property type="term" value="F:serine-type peptidase activity"/>
    <property type="evidence" value="ECO:0007669"/>
    <property type="project" value="UniProtKB-KW"/>
</dbReference>
<evidence type="ECO:0000256" key="2">
    <source>
        <dbReference type="ARBA" id="ARBA00022801"/>
    </source>
</evidence>
<dbReference type="GO" id="GO:0030288">
    <property type="term" value="C:outer membrane-bounded periplasmic space"/>
    <property type="evidence" value="ECO:0007669"/>
    <property type="project" value="TreeGrafter"/>
</dbReference>
<keyword evidence="2" id="KW-0378">Hydrolase</keyword>
<dbReference type="Gene3D" id="3.30.750.44">
    <property type="match status" value="1"/>
</dbReference>
<name>A0A1F7Y0T9_9BACT</name>
<dbReference type="GO" id="GO:0006508">
    <property type="term" value="P:proteolysis"/>
    <property type="evidence" value="ECO:0007669"/>
    <property type="project" value="UniProtKB-KW"/>
</dbReference>
<dbReference type="GO" id="GO:0004175">
    <property type="term" value="F:endopeptidase activity"/>
    <property type="evidence" value="ECO:0007669"/>
    <property type="project" value="TreeGrafter"/>
</dbReference>
<accession>A0A1F7Y0T9</accession>
<sequence length="179" mass="19465">MKFSGETTKEWEEAVVELVQKDLDAIIVDVRNNPGGYLQAAVDLASDFLENGETVVKEESAGQIRNEYRVEKLGRLRKGEVVVLVNEGSASASEILAGALRDNKRAELIGSTTFGKGTIQEPLQIDGGGGLHITIARWITPSGFWVNDGGLKPDVEVEDNPDTTEDEQLNKAIELLSQN</sequence>
<reference evidence="5 6" key="1">
    <citation type="journal article" date="2016" name="Nat. Commun.">
        <title>Thousands of microbial genomes shed light on interconnected biogeochemical processes in an aquifer system.</title>
        <authorList>
            <person name="Anantharaman K."/>
            <person name="Brown C.T."/>
            <person name="Hug L.A."/>
            <person name="Sharon I."/>
            <person name="Castelle C.J."/>
            <person name="Probst A.J."/>
            <person name="Thomas B.C."/>
            <person name="Singh A."/>
            <person name="Wilkins M.J."/>
            <person name="Karaoz U."/>
            <person name="Brodie E.L."/>
            <person name="Williams K.H."/>
            <person name="Hubbard S.S."/>
            <person name="Banfield J.F."/>
        </authorList>
    </citation>
    <scope>NUCLEOTIDE SEQUENCE [LARGE SCALE GENOMIC DNA]</scope>
</reference>
<evidence type="ECO:0000313" key="5">
    <source>
        <dbReference type="EMBL" id="OGM20924.1"/>
    </source>
</evidence>
<keyword evidence="3" id="KW-0720">Serine protease</keyword>
<organism evidence="5 6">
    <name type="scientific">Candidatus Woesebacteria bacterium RIFCSPHIGHO2_01_FULL_38_9</name>
    <dbReference type="NCBI Taxonomy" id="1802492"/>
    <lineage>
        <taxon>Bacteria</taxon>
        <taxon>Candidatus Woeseibacteriota</taxon>
    </lineage>
</organism>
<dbReference type="SMART" id="SM00245">
    <property type="entry name" value="TSPc"/>
    <property type="match status" value="1"/>
</dbReference>
<dbReference type="PANTHER" id="PTHR32060">
    <property type="entry name" value="TAIL-SPECIFIC PROTEASE"/>
    <property type="match status" value="1"/>
</dbReference>
<dbReference type="Pfam" id="PF03572">
    <property type="entry name" value="Peptidase_S41"/>
    <property type="match status" value="1"/>
</dbReference>
<dbReference type="InterPro" id="IPR005151">
    <property type="entry name" value="Tail-specific_protease"/>
</dbReference>
<keyword evidence="1" id="KW-0645">Protease</keyword>
<dbReference type="GO" id="GO:0007165">
    <property type="term" value="P:signal transduction"/>
    <property type="evidence" value="ECO:0007669"/>
    <property type="project" value="TreeGrafter"/>
</dbReference>
<dbReference type="AlphaFoldDB" id="A0A1F7Y0T9"/>
<dbReference type="PANTHER" id="PTHR32060:SF30">
    <property type="entry name" value="CARBOXY-TERMINAL PROCESSING PROTEASE CTPA"/>
    <property type="match status" value="1"/>
</dbReference>
<dbReference type="InterPro" id="IPR004447">
    <property type="entry name" value="Peptidase_S41A"/>
</dbReference>
<evidence type="ECO:0000313" key="6">
    <source>
        <dbReference type="Proteomes" id="UP000178419"/>
    </source>
</evidence>
<feature type="domain" description="Tail specific protease" evidence="4">
    <location>
        <begin position="1"/>
        <end position="158"/>
    </location>
</feature>
<comment type="caution">
    <text evidence="5">The sequence shown here is derived from an EMBL/GenBank/DDBJ whole genome shotgun (WGS) entry which is preliminary data.</text>
</comment>
<dbReference type="CDD" id="cd07560">
    <property type="entry name" value="Peptidase_S41_CPP"/>
    <property type="match status" value="1"/>
</dbReference>
<protein>
    <recommendedName>
        <fullName evidence="4">Tail specific protease domain-containing protein</fullName>
    </recommendedName>
</protein>
<evidence type="ECO:0000259" key="4">
    <source>
        <dbReference type="SMART" id="SM00245"/>
    </source>
</evidence>
<dbReference type="EMBL" id="MGGE01000031">
    <property type="protein sequence ID" value="OGM20924.1"/>
    <property type="molecule type" value="Genomic_DNA"/>
</dbReference>